<reference evidence="2 3" key="1">
    <citation type="journal article" date="2007" name="ISME J.">
        <title>Sequence-based analysis of pQBR103; a representative of a unique, transfer-proficient mega plasmid resident in the microbial community of sugar beet.</title>
        <authorList>
            <person name="Tett A."/>
            <person name="Spiers A.J."/>
            <person name="Crossman L.C."/>
            <person name="Ager D."/>
            <person name="Ciric L."/>
            <person name="Dow J.M."/>
            <person name="Fry J.C."/>
            <person name="Harris D."/>
            <person name="Lilley A."/>
            <person name="Oliver A."/>
            <person name="Parkhill J."/>
            <person name="Quail M.A."/>
            <person name="Rainey P.B."/>
            <person name="Saunders N.J."/>
            <person name="Seeger K."/>
            <person name="Snyder L.A.S."/>
            <person name="Squares R."/>
            <person name="Thomas C.M."/>
            <person name="Turner S.L."/>
            <person name="Zhang X.-X."/>
            <person name="Field D."/>
            <person name="Bailey M.J."/>
        </authorList>
    </citation>
    <scope>NUCLEOTIDE SEQUENCE [LARGE SCALE GENOMIC DNA]</scope>
    <source>
        <strain evidence="2 3">SBW25</strain>
    </source>
</reference>
<gene>
    <name evidence="2" type="ordered locus">pQBR0383</name>
</gene>
<dbReference type="PATRIC" id="fig|216595.4.peg.200"/>
<organism evidence="2 3">
    <name type="scientific">Pseudomonas fluorescens (strain SBW25)</name>
    <dbReference type="NCBI Taxonomy" id="216595"/>
    <lineage>
        <taxon>Bacteria</taxon>
        <taxon>Pseudomonadati</taxon>
        <taxon>Pseudomonadota</taxon>
        <taxon>Gammaproteobacteria</taxon>
        <taxon>Pseudomonadales</taxon>
        <taxon>Pseudomonadaceae</taxon>
        <taxon>Pseudomonas</taxon>
    </lineage>
</organism>
<proteinExistence type="predicted"/>
<name>A4V7Y1_PSEFS</name>
<protein>
    <submittedName>
        <fullName evidence="2">Replication protein</fullName>
    </submittedName>
</protein>
<feature type="region of interest" description="Disordered" evidence="1">
    <location>
        <begin position="363"/>
        <end position="393"/>
    </location>
</feature>
<dbReference type="Proteomes" id="UP000002332">
    <property type="component" value="Plasmid pQBR103"/>
</dbReference>
<dbReference type="EMBL" id="AM235768">
    <property type="protein sequence ID" value="CAM96415.1"/>
    <property type="molecule type" value="Genomic_DNA"/>
</dbReference>
<feature type="region of interest" description="Disordered" evidence="1">
    <location>
        <begin position="1"/>
        <end position="23"/>
    </location>
</feature>
<dbReference type="AlphaFoldDB" id="A4V7Y1"/>
<evidence type="ECO:0000256" key="1">
    <source>
        <dbReference type="SAM" id="MobiDB-lite"/>
    </source>
</evidence>
<accession>A4V7Y1</accession>
<evidence type="ECO:0000313" key="3">
    <source>
        <dbReference type="Proteomes" id="UP000002332"/>
    </source>
</evidence>
<keyword evidence="2" id="KW-0614">Plasmid</keyword>
<sequence>MQNAEEQLMASTGKKGIAKTGSKATDKTPQLALFELLDSSESDYSNTIELYDALPKYVWANTELDLRENSVITRQLKSRGAVYTIKIKPAVVERTNDNGETVSVMLYPGSREEIVEEALRKIAVNGNSFESPDDKEVGVYFTISQLRKELARTKHSYSAQEVQEALDVMSSSLLECSTGSGKGRNSYRGNLLPKLAITTREDYLSDGSARCFATFHPLVTLGVKTQAFRMYDYSISMGLKSDLARYIYKRISHYWTQASLNHPYQPKLVSFLEQSPRGLSERMKDNMRAMRTALKSLAEQNVILPGWNEVMIKDDHDKRVTKDIQFEILPHDNFIKHMMKANKKASDIKGKIGIAEAKEAVKGKNVIEGSAEAPQNIGAEGSFPEDGSDQVFD</sequence>
<geneLocation type="plasmid" evidence="2 3">
    <name>pQBR103</name>
</geneLocation>
<evidence type="ECO:0000313" key="2">
    <source>
        <dbReference type="EMBL" id="CAM96415.1"/>
    </source>
</evidence>